<keyword evidence="4" id="KW-0804">Transcription</keyword>
<dbReference type="OrthoDB" id="9793058at2"/>
<dbReference type="KEGG" id="tgr:Tgr7_1925"/>
<feature type="domain" description="HTH arsR-type" evidence="5">
    <location>
        <begin position="1"/>
        <end position="95"/>
    </location>
</feature>
<dbReference type="PANTHER" id="PTHR33154">
    <property type="entry name" value="TRANSCRIPTIONAL REGULATOR, ARSR FAMILY"/>
    <property type="match status" value="1"/>
</dbReference>
<name>B8GSZ1_THISH</name>
<evidence type="ECO:0000313" key="6">
    <source>
        <dbReference type="EMBL" id="ACL73006.1"/>
    </source>
</evidence>
<dbReference type="PROSITE" id="PS50987">
    <property type="entry name" value="HTH_ARSR_2"/>
    <property type="match status" value="1"/>
</dbReference>
<protein>
    <submittedName>
        <fullName evidence="6">Putative transcriptional regulator, ArsR family</fullName>
    </submittedName>
</protein>
<dbReference type="SMART" id="SM00418">
    <property type="entry name" value="HTH_ARSR"/>
    <property type="match status" value="1"/>
</dbReference>
<evidence type="ECO:0000256" key="1">
    <source>
        <dbReference type="ARBA" id="ARBA00022849"/>
    </source>
</evidence>
<gene>
    <name evidence="6" type="ordered locus">Tgr7_1925</name>
</gene>
<keyword evidence="1" id="KW-0059">Arsenical resistance</keyword>
<keyword evidence="7" id="KW-1185">Reference proteome</keyword>
<dbReference type="SUPFAM" id="SSF46785">
    <property type="entry name" value="Winged helix' DNA-binding domain"/>
    <property type="match status" value="1"/>
</dbReference>
<dbReference type="RefSeq" id="WP_012638485.1">
    <property type="nucleotide sequence ID" value="NC_011901.1"/>
</dbReference>
<dbReference type="FunFam" id="1.10.10.10:FF:000279">
    <property type="entry name" value="Transcriptional regulator, ArsR family"/>
    <property type="match status" value="1"/>
</dbReference>
<sequence length="117" mass="13507">MNIKPEALFNALSDTTRLRCLALLRAEGELCVCEITHALDLLQPRISRHLAQLRESGLLLDERRGQWVYYRMNPQLPAWTDAVIATSLEAVRDQEPYLTDRRRLETMVERPGRLCCA</sequence>
<dbReference type="HOGENOM" id="CLU_097806_3_1_6"/>
<dbReference type="Gene3D" id="1.10.10.10">
    <property type="entry name" value="Winged helix-like DNA-binding domain superfamily/Winged helix DNA-binding domain"/>
    <property type="match status" value="1"/>
</dbReference>
<dbReference type="GO" id="GO:0046685">
    <property type="term" value="P:response to arsenic-containing substance"/>
    <property type="evidence" value="ECO:0007669"/>
    <property type="project" value="UniProtKB-KW"/>
</dbReference>
<dbReference type="STRING" id="396588.Tgr7_1925"/>
<dbReference type="AlphaFoldDB" id="B8GSZ1"/>
<dbReference type="Pfam" id="PF01022">
    <property type="entry name" value="HTH_5"/>
    <property type="match status" value="1"/>
</dbReference>
<dbReference type="PANTHER" id="PTHR33154:SF18">
    <property type="entry name" value="ARSENICAL RESISTANCE OPERON REPRESSOR"/>
    <property type="match status" value="1"/>
</dbReference>
<keyword evidence="2" id="KW-0805">Transcription regulation</keyword>
<keyword evidence="3" id="KW-0238">DNA-binding</keyword>
<dbReference type="InterPro" id="IPR011991">
    <property type="entry name" value="ArsR-like_HTH"/>
</dbReference>
<dbReference type="eggNOG" id="COG0640">
    <property type="taxonomic scope" value="Bacteria"/>
</dbReference>
<dbReference type="NCBIfam" id="NF033788">
    <property type="entry name" value="HTH_metalloreg"/>
    <property type="match status" value="1"/>
</dbReference>
<evidence type="ECO:0000256" key="3">
    <source>
        <dbReference type="ARBA" id="ARBA00023125"/>
    </source>
</evidence>
<dbReference type="GO" id="GO:0003700">
    <property type="term" value="F:DNA-binding transcription factor activity"/>
    <property type="evidence" value="ECO:0007669"/>
    <property type="project" value="InterPro"/>
</dbReference>
<evidence type="ECO:0000313" key="7">
    <source>
        <dbReference type="Proteomes" id="UP000002383"/>
    </source>
</evidence>
<dbReference type="PRINTS" id="PR00778">
    <property type="entry name" value="HTHARSR"/>
</dbReference>
<dbReference type="InterPro" id="IPR036390">
    <property type="entry name" value="WH_DNA-bd_sf"/>
</dbReference>
<reference evidence="6 7" key="1">
    <citation type="journal article" date="2011" name="Stand. Genomic Sci.">
        <title>Complete genome sequence of 'Thioalkalivibrio sulfidophilus' HL-EbGr7.</title>
        <authorList>
            <person name="Muyzer G."/>
            <person name="Sorokin D.Y."/>
            <person name="Mavromatis K."/>
            <person name="Lapidus A."/>
            <person name="Clum A."/>
            <person name="Ivanova N."/>
            <person name="Pati A."/>
            <person name="d'Haeseleer P."/>
            <person name="Woyke T."/>
            <person name="Kyrpides N.C."/>
        </authorList>
    </citation>
    <scope>NUCLEOTIDE SEQUENCE [LARGE SCALE GENOMIC DNA]</scope>
    <source>
        <strain evidence="6 7">HL-EbGR7</strain>
    </source>
</reference>
<evidence type="ECO:0000259" key="5">
    <source>
        <dbReference type="PROSITE" id="PS50987"/>
    </source>
</evidence>
<dbReference type="InterPro" id="IPR036388">
    <property type="entry name" value="WH-like_DNA-bd_sf"/>
</dbReference>
<dbReference type="Proteomes" id="UP000002383">
    <property type="component" value="Chromosome"/>
</dbReference>
<evidence type="ECO:0000256" key="2">
    <source>
        <dbReference type="ARBA" id="ARBA00023015"/>
    </source>
</evidence>
<dbReference type="NCBIfam" id="NF007528">
    <property type="entry name" value="PRK10141.1"/>
    <property type="match status" value="1"/>
</dbReference>
<dbReference type="InterPro" id="IPR051081">
    <property type="entry name" value="HTH_MetalResp_TranReg"/>
</dbReference>
<dbReference type="EMBL" id="CP001339">
    <property type="protein sequence ID" value="ACL73006.1"/>
    <property type="molecule type" value="Genomic_DNA"/>
</dbReference>
<proteinExistence type="predicted"/>
<organism evidence="6 7">
    <name type="scientific">Thioalkalivibrio sulfidiphilus (strain HL-EbGR7)</name>
    <dbReference type="NCBI Taxonomy" id="396588"/>
    <lineage>
        <taxon>Bacteria</taxon>
        <taxon>Pseudomonadati</taxon>
        <taxon>Pseudomonadota</taxon>
        <taxon>Gammaproteobacteria</taxon>
        <taxon>Chromatiales</taxon>
        <taxon>Ectothiorhodospiraceae</taxon>
        <taxon>Thioalkalivibrio</taxon>
    </lineage>
</organism>
<dbReference type="InterPro" id="IPR001845">
    <property type="entry name" value="HTH_ArsR_DNA-bd_dom"/>
</dbReference>
<evidence type="ECO:0000256" key="4">
    <source>
        <dbReference type="ARBA" id="ARBA00023163"/>
    </source>
</evidence>
<dbReference type="CDD" id="cd00090">
    <property type="entry name" value="HTH_ARSR"/>
    <property type="match status" value="1"/>
</dbReference>
<dbReference type="GO" id="GO:0003677">
    <property type="term" value="F:DNA binding"/>
    <property type="evidence" value="ECO:0007669"/>
    <property type="project" value="UniProtKB-KW"/>
</dbReference>
<accession>B8GSZ1</accession>